<protein>
    <recommendedName>
        <fullName evidence="5">PknH-like extracellular domain-containing protein</fullName>
    </recommendedName>
</protein>
<accession>A0A841BV89</accession>
<feature type="region of interest" description="Disordered" evidence="1">
    <location>
        <begin position="35"/>
        <end position="76"/>
    </location>
</feature>
<dbReference type="EMBL" id="JACHMN010000002">
    <property type="protein sequence ID" value="MBB5870680.1"/>
    <property type="molecule type" value="Genomic_DNA"/>
</dbReference>
<gene>
    <name evidence="3" type="ORF">F4553_004059</name>
</gene>
<evidence type="ECO:0008006" key="5">
    <source>
        <dbReference type="Google" id="ProtNLM"/>
    </source>
</evidence>
<proteinExistence type="predicted"/>
<feature type="chain" id="PRO_5038962415" description="PknH-like extracellular domain-containing protein" evidence="2">
    <location>
        <begin position="23"/>
        <end position="270"/>
    </location>
</feature>
<comment type="caution">
    <text evidence="3">The sequence shown here is derived from an EMBL/GenBank/DDBJ whole genome shotgun (WGS) entry which is preliminary data.</text>
</comment>
<keyword evidence="2" id="KW-0732">Signal</keyword>
<dbReference type="PROSITE" id="PS51257">
    <property type="entry name" value="PROKAR_LIPOPROTEIN"/>
    <property type="match status" value="1"/>
</dbReference>
<reference evidence="3 4" key="1">
    <citation type="submission" date="2020-08" db="EMBL/GenBank/DDBJ databases">
        <title>Sequencing the genomes of 1000 actinobacteria strains.</title>
        <authorList>
            <person name="Klenk H.-P."/>
        </authorList>
    </citation>
    <scope>NUCLEOTIDE SEQUENCE [LARGE SCALE GENOMIC DNA]</scope>
    <source>
        <strain evidence="3 4">DSM 45362</strain>
    </source>
</reference>
<evidence type="ECO:0000313" key="4">
    <source>
        <dbReference type="Proteomes" id="UP000587527"/>
    </source>
</evidence>
<dbReference type="Proteomes" id="UP000587527">
    <property type="component" value="Unassembled WGS sequence"/>
</dbReference>
<keyword evidence="4" id="KW-1185">Reference proteome</keyword>
<feature type="signal peptide" evidence="2">
    <location>
        <begin position="1"/>
        <end position="22"/>
    </location>
</feature>
<dbReference type="AlphaFoldDB" id="A0A841BV89"/>
<name>A0A841BV89_9ACTN</name>
<evidence type="ECO:0000256" key="1">
    <source>
        <dbReference type="SAM" id="MobiDB-lite"/>
    </source>
</evidence>
<feature type="compositionally biased region" description="Low complexity" evidence="1">
    <location>
        <begin position="37"/>
        <end position="57"/>
    </location>
</feature>
<evidence type="ECO:0000313" key="3">
    <source>
        <dbReference type="EMBL" id="MBB5870680.1"/>
    </source>
</evidence>
<organism evidence="3 4">
    <name type="scientific">Allocatelliglobosispora scoriae</name>
    <dbReference type="NCBI Taxonomy" id="643052"/>
    <lineage>
        <taxon>Bacteria</taxon>
        <taxon>Bacillati</taxon>
        <taxon>Actinomycetota</taxon>
        <taxon>Actinomycetes</taxon>
        <taxon>Micromonosporales</taxon>
        <taxon>Micromonosporaceae</taxon>
        <taxon>Allocatelliglobosispora</taxon>
    </lineage>
</organism>
<feature type="compositionally biased region" description="Pro residues" evidence="1">
    <location>
        <begin position="63"/>
        <end position="74"/>
    </location>
</feature>
<sequence>MTPVRRLAGAHLILLVAIACTAACDGGTPIALPPTPSASAATPAASPGPSNPGASNPVASNPVTPPPDAPPTAPVVPACAADDARLIPESVLVRDAFVAGTFGEEQCLVRVPAEPFHEFLPNPCNDRGALPTAGILARRAIEVYFDDDPDNGNPETSRYRQVVTLYDSAAAAKAYVDDVLADVARCARRKVGKGHVFAYSVKAPGELGVQRFYSASAESMPNGAIFQIFFVREGAKVSVVTDVGWEGYPSRPESLAQVGKRAAEVLRAWR</sequence>
<evidence type="ECO:0000256" key="2">
    <source>
        <dbReference type="SAM" id="SignalP"/>
    </source>
</evidence>
<dbReference type="RefSeq" id="WP_184838222.1">
    <property type="nucleotide sequence ID" value="NZ_JACHMN010000002.1"/>
</dbReference>